<feature type="chain" id="PRO_5046991877" evidence="16">
    <location>
        <begin position="20"/>
        <end position="734"/>
    </location>
</feature>
<keyword evidence="13 14" id="KW-0998">Cell outer membrane</keyword>
<evidence type="ECO:0000256" key="3">
    <source>
        <dbReference type="ARBA" id="ARBA00022448"/>
    </source>
</evidence>
<keyword evidence="12 19" id="KW-0675">Receptor</keyword>
<dbReference type="PANTHER" id="PTHR32552">
    <property type="entry name" value="FERRICHROME IRON RECEPTOR-RELATED"/>
    <property type="match status" value="1"/>
</dbReference>
<reference evidence="19 20" key="1">
    <citation type="submission" date="2024-06" db="EMBL/GenBank/DDBJ databases">
        <title>Flavobacterium spp. isolated from glacier.</title>
        <authorList>
            <person name="Han D."/>
        </authorList>
    </citation>
    <scope>NUCLEOTIDE SEQUENCE [LARGE SCALE GENOMIC DNA]</scope>
    <source>
        <strain evidence="19 20">LS2P90</strain>
    </source>
</reference>
<dbReference type="Pfam" id="PF00593">
    <property type="entry name" value="TonB_dep_Rec_b-barrel"/>
    <property type="match status" value="1"/>
</dbReference>
<proteinExistence type="inferred from homology"/>
<gene>
    <name evidence="19" type="ORF">ACFX5E_14800</name>
</gene>
<dbReference type="PROSITE" id="PS52016">
    <property type="entry name" value="TONB_DEPENDENT_REC_3"/>
    <property type="match status" value="1"/>
</dbReference>
<comment type="similarity">
    <text evidence="2 14 15">Belongs to the TonB-dependent receptor family.</text>
</comment>
<accession>A0ABW6HZ88</accession>
<comment type="subcellular location">
    <subcellularLocation>
        <location evidence="1 14">Cell outer membrane</location>
        <topology evidence="1 14">Multi-pass membrane protein</topology>
    </subcellularLocation>
</comment>
<dbReference type="CDD" id="cd01347">
    <property type="entry name" value="ligand_gated_channel"/>
    <property type="match status" value="1"/>
</dbReference>
<dbReference type="SUPFAM" id="SSF56935">
    <property type="entry name" value="Porins"/>
    <property type="match status" value="1"/>
</dbReference>
<name>A0ABW6HZ88_9FLAO</name>
<evidence type="ECO:0000256" key="6">
    <source>
        <dbReference type="ARBA" id="ARBA00022692"/>
    </source>
</evidence>
<keyword evidence="10 15" id="KW-0798">TonB box</keyword>
<dbReference type="NCBIfam" id="TIGR01783">
    <property type="entry name" value="TonB-siderophor"/>
    <property type="match status" value="1"/>
</dbReference>
<evidence type="ECO:0000256" key="16">
    <source>
        <dbReference type="SAM" id="SignalP"/>
    </source>
</evidence>
<evidence type="ECO:0000256" key="12">
    <source>
        <dbReference type="ARBA" id="ARBA00023170"/>
    </source>
</evidence>
<dbReference type="PANTHER" id="PTHR32552:SF68">
    <property type="entry name" value="FERRICHROME OUTER MEMBRANE TRANSPORTER_PHAGE RECEPTOR"/>
    <property type="match status" value="1"/>
</dbReference>
<evidence type="ECO:0000256" key="10">
    <source>
        <dbReference type="ARBA" id="ARBA00023077"/>
    </source>
</evidence>
<evidence type="ECO:0000256" key="5">
    <source>
        <dbReference type="ARBA" id="ARBA00022496"/>
    </source>
</evidence>
<evidence type="ECO:0000256" key="8">
    <source>
        <dbReference type="ARBA" id="ARBA00023004"/>
    </source>
</evidence>
<evidence type="ECO:0000313" key="19">
    <source>
        <dbReference type="EMBL" id="MFE3869331.1"/>
    </source>
</evidence>
<keyword evidence="20" id="KW-1185">Reference proteome</keyword>
<comment type="caution">
    <text evidence="19">The sequence shown here is derived from an EMBL/GenBank/DDBJ whole genome shotgun (WGS) entry which is preliminary data.</text>
</comment>
<keyword evidence="4 14" id="KW-1134">Transmembrane beta strand</keyword>
<dbReference type="InterPro" id="IPR010105">
    <property type="entry name" value="TonB_sidphr_rcpt"/>
</dbReference>
<evidence type="ECO:0000256" key="4">
    <source>
        <dbReference type="ARBA" id="ARBA00022452"/>
    </source>
</evidence>
<evidence type="ECO:0000259" key="17">
    <source>
        <dbReference type="Pfam" id="PF00593"/>
    </source>
</evidence>
<keyword evidence="8" id="KW-0408">Iron</keyword>
<feature type="domain" description="TonB-dependent receptor-like beta-barrel" evidence="17">
    <location>
        <begin position="242"/>
        <end position="695"/>
    </location>
</feature>
<keyword evidence="7 16" id="KW-0732">Signal</keyword>
<keyword evidence="9" id="KW-0406">Ion transport</keyword>
<evidence type="ECO:0000256" key="15">
    <source>
        <dbReference type="RuleBase" id="RU003357"/>
    </source>
</evidence>
<feature type="signal peptide" evidence="16">
    <location>
        <begin position="1"/>
        <end position="19"/>
    </location>
</feature>
<dbReference type="InterPro" id="IPR012910">
    <property type="entry name" value="Plug_dom"/>
</dbReference>
<dbReference type="InterPro" id="IPR036942">
    <property type="entry name" value="Beta-barrel_TonB_sf"/>
</dbReference>
<dbReference type="Proteomes" id="UP001600109">
    <property type="component" value="Unassembled WGS sequence"/>
</dbReference>
<keyword evidence="3 14" id="KW-0813">Transport</keyword>
<evidence type="ECO:0000256" key="2">
    <source>
        <dbReference type="ARBA" id="ARBA00009810"/>
    </source>
</evidence>
<evidence type="ECO:0000256" key="13">
    <source>
        <dbReference type="ARBA" id="ARBA00023237"/>
    </source>
</evidence>
<evidence type="ECO:0000256" key="1">
    <source>
        <dbReference type="ARBA" id="ARBA00004571"/>
    </source>
</evidence>
<protein>
    <submittedName>
        <fullName evidence="19">TonB-dependent siderophore receptor</fullName>
    </submittedName>
</protein>
<dbReference type="InterPro" id="IPR000531">
    <property type="entry name" value="Beta-barrel_TonB"/>
</dbReference>
<dbReference type="Gene3D" id="2.40.170.20">
    <property type="entry name" value="TonB-dependent receptor, beta-barrel domain"/>
    <property type="match status" value="1"/>
</dbReference>
<keyword evidence="6 14" id="KW-0812">Transmembrane</keyword>
<dbReference type="Pfam" id="PF07715">
    <property type="entry name" value="Plug"/>
    <property type="match status" value="1"/>
</dbReference>
<dbReference type="RefSeq" id="WP_379855938.1">
    <property type="nucleotide sequence ID" value="NZ_JBHZPZ010000022.1"/>
</dbReference>
<dbReference type="InterPro" id="IPR039426">
    <property type="entry name" value="TonB-dep_rcpt-like"/>
</dbReference>
<feature type="domain" description="TonB-dependent receptor plug" evidence="18">
    <location>
        <begin position="71"/>
        <end position="169"/>
    </location>
</feature>
<evidence type="ECO:0000256" key="7">
    <source>
        <dbReference type="ARBA" id="ARBA00022729"/>
    </source>
</evidence>
<sequence length="734" mass="81846">MKYILLLTLTLLFSMAGFAQEEASIIEKANSIETFDTVSDTIKNKKGEILKEVIITQPQKSVSAVRSGLKPMDVPQSVQIIGAEIIAQQQSIRLSDVIKNVNGVYVSSARGGAQESFWSRGYDMSANNMFKNGFRFNGGSLPEVSSLEKVEILKGSAALLYGNVAPGGILNMVTKVPSFKKGGEIVMQIGSYSFYKPSIDVYGPLNKYIAYRFNGSYENSESFRDVVKKERYYINPSFLFKVSDKTEITLQGDYLKDNWTPDFGTGSIGKEILDFPRNIYLGAKWSNGQTKTASVSGLVSHDFNKNWRLDFNTSFQDYNRNWIGTERIQPASNGDWKRPLGQNRNLEQIIGEQFSLQGNFTTGKVKHQLFTGMDFENSFLQAYTFVFSPTAYGSGNIFDFDNFDQGGAIPNGNNTKIVKTETNRFGIYAQDLISVTEQFKVLAGVRWSWQEAQAETTDLIKNTVTEEKKRIDEAFSPKVGLVLQSTKNTSLFASYANSFTPNTGFTVNNEVIKPSVIDQYEVGVKKDFWRGIFSTNVTLYQITNSNLAQTAEFKADGITQNTDTNVKVLSGATKSKGVEIDITAKPVEGLNIMAGYSYNDMRYTKTSGLNGSNIEGDRLARTPANTANFSLFYKLPTGALKGLSVGTMANYIGNRLGGWNNQYDSKMPNGIWEREIPIDGYTTIDVSAGYEWKQFSILCKLSNITNELNYTVHENYSVNPIAPRQVMTSLKYKF</sequence>
<evidence type="ECO:0000259" key="18">
    <source>
        <dbReference type="Pfam" id="PF07715"/>
    </source>
</evidence>
<evidence type="ECO:0000256" key="14">
    <source>
        <dbReference type="PROSITE-ProRule" id="PRU01360"/>
    </source>
</evidence>
<evidence type="ECO:0000256" key="11">
    <source>
        <dbReference type="ARBA" id="ARBA00023136"/>
    </source>
</evidence>
<dbReference type="Gene3D" id="2.170.130.10">
    <property type="entry name" value="TonB-dependent receptor, plug domain"/>
    <property type="match status" value="1"/>
</dbReference>
<dbReference type="EMBL" id="JBHZPZ010000022">
    <property type="protein sequence ID" value="MFE3869331.1"/>
    <property type="molecule type" value="Genomic_DNA"/>
</dbReference>
<evidence type="ECO:0000256" key="9">
    <source>
        <dbReference type="ARBA" id="ARBA00023065"/>
    </source>
</evidence>
<dbReference type="InterPro" id="IPR037066">
    <property type="entry name" value="Plug_dom_sf"/>
</dbReference>
<keyword evidence="5" id="KW-0410">Iron transport</keyword>
<keyword evidence="11 14" id="KW-0472">Membrane</keyword>
<evidence type="ECO:0000313" key="20">
    <source>
        <dbReference type="Proteomes" id="UP001600109"/>
    </source>
</evidence>
<organism evidence="19 20">
    <name type="scientific">Flavobacterium xylosi</name>
    <dbReference type="NCBI Taxonomy" id="3230415"/>
    <lineage>
        <taxon>Bacteria</taxon>
        <taxon>Pseudomonadati</taxon>
        <taxon>Bacteroidota</taxon>
        <taxon>Flavobacteriia</taxon>
        <taxon>Flavobacteriales</taxon>
        <taxon>Flavobacteriaceae</taxon>
        <taxon>Flavobacterium</taxon>
    </lineage>
</organism>